<dbReference type="AlphaFoldDB" id="A0A2T7BQ46"/>
<reference evidence="2 3" key="1">
    <citation type="submission" date="2018-04" db="EMBL/GenBank/DDBJ databases">
        <title>Chitinophaga fuyangensis sp. nov., isolated from soil in a chemical factory.</title>
        <authorList>
            <person name="Chen K."/>
        </authorList>
    </citation>
    <scope>NUCLEOTIDE SEQUENCE [LARGE SCALE GENOMIC DNA]</scope>
    <source>
        <strain evidence="2 3">LY-1</strain>
    </source>
</reference>
<dbReference type="PANTHER" id="PTHR21037">
    <property type="entry name" value="39S RIBOSOMAL PROTEIN L14, MITOCHONDRIAL"/>
    <property type="match status" value="1"/>
</dbReference>
<evidence type="ECO:0000313" key="3">
    <source>
        <dbReference type="Proteomes" id="UP000244450"/>
    </source>
</evidence>
<comment type="caution">
    <text evidence="2">The sequence shown here is derived from an EMBL/GenBank/DDBJ whole genome shotgun (WGS) entry which is preliminary data.</text>
</comment>
<proteinExistence type="predicted"/>
<evidence type="ECO:0000313" key="2">
    <source>
        <dbReference type="EMBL" id="PUZ29795.1"/>
    </source>
</evidence>
<dbReference type="OrthoDB" id="9800168at2"/>
<keyword evidence="3" id="KW-1185">Reference proteome</keyword>
<gene>
    <name evidence="2" type="ORF">DCC81_01530</name>
</gene>
<accession>A0A2T7BQ46</accession>
<dbReference type="Proteomes" id="UP000244450">
    <property type="component" value="Unassembled WGS sequence"/>
</dbReference>
<dbReference type="InterPro" id="IPR040807">
    <property type="entry name" value="DUF5522"/>
</dbReference>
<name>A0A2T7BQ46_9BACT</name>
<dbReference type="Pfam" id="PF17653">
    <property type="entry name" value="DUF5522"/>
    <property type="match status" value="1"/>
</dbReference>
<dbReference type="RefSeq" id="WP_108686433.1">
    <property type="nucleotide sequence ID" value="NZ_QCYK01000001.1"/>
</dbReference>
<feature type="region of interest" description="Disordered" evidence="1">
    <location>
        <begin position="53"/>
        <end position="75"/>
    </location>
</feature>
<organism evidence="2 3">
    <name type="scientific">Chitinophaga parva</name>
    <dbReference type="NCBI Taxonomy" id="2169414"/>
    <lineage>
        <taxon>Bacteria</taxon>
        <taxon>Pseudomonadati</taxon>
        <taxon>Bacteroidota</taxon>
        <taxon>Chitinophagia</taxon>
        <taxon>Chitinophagales</taxon>
        <taxon>Chitinophagaceae</taxon>
        <taxon>Chitinophaga</taxon>
    </lineage>
</organism>
<protein>
    <submittedName>
        <fullName evidence="2">Uncharacterized protein</fullName>
    </submittedName>
</protein>
<evidence type="ECO:0000256" key="1">
    <source>
        <dbReference type="SAM" id="MobiDB-lite"/>
    </source>
</evidence>
<sequence length="75" mass="8328">MHPKLIEGVDYYLNEQGYIVFTAAFHLKRGHCCGNGCKHCPFAYEKVPEPRRSQLLKAGKTRGEASSEGENQACG</sequence>
<dbReference type="PANTHER" id="PTHR21037:SF2">
    <property type="entry name" value="SIMILAR TO NOVEL PROTEIN"/>
    <property type="match status" value="1"/>
</dbReference>
<dbReference type="EMBL" id="QCYK01000001">
    <property type="protein sequence ID" value="PUZ29795.1"/>
    <property type="molecule type" value="Genomic_DNA"/>
</dbReference>